<dbReference type="PANTHER" id="PTHR37810:SF9">
    <property type="entry name" value="MEMBRANE PROTEIN"/>
    <property type="match status" value="1"/>
</dbReference>
<sequence>MNTINVVLFFLIFIPISVLQIALPYLTRRTVSFGITVSEEVWNSPPVADMRKRYALLSTVLCLIFGLAFGFAAVQMKADTIGIAVAGFAVALLIGTFVLHLYFYGKMKALKASLPAASTPGKTALPLDTSFRKQRLILSGKWYLIHLAIIIACAVFALAQYDRIPDQIPMHYDLNGNVDRMETKSVRILLLPNLLQLFMTGLLLSINFIIYKSKQQLNPADPEESSRRNAAFRRRWSVLILP</sequence>
<evidence type="ECO:0000313" key="4">
    <source>
        <dbReference type="Proteomes" id="UP000092573"/>
    </source>
</evidence>
<feature type="domain" description="DUF1648" evidence="2">
    <location>
        <begin position="149"/>
        <end position="194"/>
    </location>
</feature>
<feature type="transmembrane region" description="Helical" evidence="1">
    <location>
        <begin position="80"/>
        <end position="104"/>
    </location>
</feature>
<protein>
    <recommendedName>
        <fullName evidence="2">DUF1648 domain-containing protein</fullName>
    </recommendedName>
</protein>
<feature type="transmembrane region" description="Helical" evidence="1">
    <location>
        <begin position="188"/>
        <end position="210"/>
    </location>
</feature>
<dbReference type="InterPro" id="IPR012867">
    <property type="entry name" value="DUF1648"/>
</dbReference>
<dbReference type="EMBL" id="CP014167">
    <property type="protein sequence ID" value="ANS76934.1"/>
    <property type="molecule type" value="Genomic_DNA"/>
</dbReference>
<evidence type="ECO:0000313" key="3">
    <source>
        <dbReference type="EMBL" id="ANS76934.1"/>
    </source>
</evidence>
<dbReference type="KEGG" id="pyg:AWM70_22060"/>
<organism evidence="3 4">
    <name type="scientific">Paenibacillus yonginensis</name>
    <dbReference type="NCBI Taxonomy" id="1462996"/>
    <lineage>
        <taxon>Bacteria</taxon>
        <taxon>Bacillati</taxon>
        <taxon>Bacillota</taxon>
        <taxon>Bacilli</taxon>
        <taxon>Bacillales</taxon>
        <taxon>Paenibacillaceae</taxon>
        <taxon>Paenibacillus</taxon>
    </lineage>
</organism>
<gene>
    <name evidence="3" type="ORF">AWM70_22060</name>
</gene>
<dbReference type="OrthoDB" id="157646at2"/>
<accession>A0A1B1N690</accession>
<dbReference type="STRING" id="1462996.AWM70_22060"/>
<dbReference type="Proteomes" id="UP000092573">
    <property type="component" value="Chromosome"/>
</dbReference>
<feature type="transmembrane region" description="Helical" evidence="1">
    <location>
        <begin position="54"/>
        <end position="74"/>
    </location>
</feature>
<proteinExistence type="predicted"/>
<keyword evidence="1" id="KW-0812">Transmembrane</keyword>
<feature type="transmembrane region" description="Helical" evidence="1">
    <location>
        <begin position="6"/>
        <end position="26"/>
    </location>
</feature>
<dbReference type="PANTHER" id="PTHR37810">
    <property type="entry name" value="IMMUNITY PROTEIN SDPI"/>
    <property type="match status" value="1"/>
</dbReference>
<keyword evidence="1" id="KW-1133">Transmembrane helix</keyword>
<keyword evidence="4" id="KW-1185">Reference proteome</keyword>
<evidence type="ECO:0000259" key="2">
    <source>
        <dbReference type="Pfam" id="PF07853"/>
    </source>
</evidence>
<feature type="transmembrane region" description="Helical" evidence="1">
    <location>
        <begin position="142"/>
        <end position="161"/>
    </location>
</feature>
<reference evidence="3 4" key="1">
    <citation type="submission" date="2016-01" db="EMBL/GenBank/DDBJ databases">
        <title>Complete Genome Sequence of Paenibacillus yonginensis DCY84, a novel Plant Growth-Promoting Bacteria with Elicitation of Induced Systemic Resistance.</title>
        <authorList>
            <person name="Kim Y.J."/>
            <person name="Yang D.C."/>
            <person name="Sukweenadhi J."/>
        </authorList>
    </citation>
    <scope>NUCLEOTIDE SEQUENCE [LARGE SCALE GENOMIC DNA]</scope>
    <source>
        <strain evidence="3 4">DCY84</strain>
    </source>
</reference>
<dbReference type="AlphaFoldDB" id="A0A1B1N690"/>
<dbReference type="Pfam" id="PF07853">
    <property type="entry name" value="DUF1648"/>
    <property type="match status" value="1"/>
</dbReference>
<name>A0A1B1N690_9BACL</name>
<evidence type="ECO:0000256" key="1">
    <source>
        <dbReference type="SAM" id="Phobius"/>
    </source>
</evidence>
<dbReference type="GO" id="GO:0009636">
    <property type="term" value="P:response to toxic substance"/>
    <property type="evidence" value="ECO:0007669"/>
    <property type="project" value="TreeGrafter"/>
</dbReference>
<keyword evidence="1" id="KW-0472">Membrane</keyword>
<dbReference type="RefSeq" id="WP_083180492.1">
    <property type="nucleotide sequence ID" value="NZ_CP014167.1"/>
</dbReference>